<dbReference type="EMBL" id="JACVDC010000132">
    <property type="protein sequence ID" value="MBC9798553.1"/>
    <property type="molecule type" value="Genomic_DNA"/>
</dbReference>
<keyword evidence="2" id="KW-1185">Reference proteome</keyword>
<dbReference type="PROSITE" id="PS51257">
    <property type="entry name" value="PROKAR_LIPOPROTEIN"/>
    <property type="match status" value="1"/>
</dbReference>
<gene>
    <name evidence="1" type="ORF">IBL28_21485</name>
</gene>
<evidence type="ECO:0000313" key="1">
    <source>
        <dbReference type="EMBL" id="MBC9798553.1"/>
    </source>
</evidence>
<name>A0A926JVW8_9FLAO</name>
<dbReference type="AlphaFoldDB" id="A0A926JVW8"/>
<organism evidence="1 2">
    <name type="scientific">Sinomicrobium weinanense</name>
    <dbReference type="NCBI Taxonomy" id="2842200"/>
    <lineage>
        <taxon>Bacteria</taxon>
        <taxon>Pseudomonadati</taxon>
        <taxon>Bacteroidota</taxon>
        <taxon>Flavobacteriia</taxon>
        <taxon>Flavobacteriales</taxon>
        <taxon>Flavobacteriaceae</taxon>
        <taxon>Sinomicrobium</taxon>
    </lineage>
</organism>
<accession>A0A926JVW8</accession>
<protein>
    <submittedName>
        <fullName evidence="1">Uncharacterized protein</fullName>
    </submittedName>
</protein>
<comment type="caution">
    <text evidence="1">The sequence shown here is derived from an EMBL/GenBank/DDBJ whole genome shotgun (WGS) entry which is preliminary data.</text>
</comment>
<dbReference type="Proteomes" id="UP000653730">
    <property type="component" value="Unassembled WGS sequence"/>
</dbReference>
<sequence length="153" mass="17447">MRTINLILTFVIIALSTSCKKGEKEIERDHIVKFLDTFSVNDSTKWVVILPGLGCHGCIQEGEVFMMDNIDNKDIFFALTKIESLKILQQKIGIKLRGRSNVYIDPKESFKIPTNSIYPCVVYLDGGNVKYHEFQSPGNNAFEKLRTEIKDTE</sequence>
<evidence type="ECO:0000313" key="2">
    <source>
        <dbReference type="Proteomes" id="UP000653730"/>
    </source>
</evidence>
<reference evidence="1 2" key="1">
    <citation type="submission" date="2020-09" db="EMBL/GenBank/DDBJ databases">
        <title>Sinomicrobium weinanense sp. nov., a halophilic bacteria isolated from saline-alkali soil.</title>
        <authorList>
            <person name="Wu P."/>
            <person name="Ren H."/>
            <person name="Mei Y."/>
            <person name="Liang Y."/>
            <person name="Chen Z."/>
        </authorList>
    </citation>
    <scope>NUCLEOTIDE SEQUENCE [LARGE SCALE GENOMIC DNA]</scope>
    <source>
        <strain evidence="1 2">FJxs</strain>
    </source>
</reference>
<proteinExistence type="predicted"/>
<dbReference type="RefSeq" id="WP_187967668.1">
    <property type="nucleotide sequence ID" value="NZ_JACVDC010000132.1"/>
</dbReference>